<evidence type="ECO:0000313" key="9">
    <source>
        <dbReference type="Proteomes" id="UP000198281"/>
    </source>
</evidence>
<dbReference type="GO" id="GO:0005829">
    <property type="term" value="C:cytosol"/>
    <property type="evidence" value="ECO:0007669"/>
    <property type="project" value="TreeGrafter"/>
</dbReference>
<dbReference type="Pfam" id="PF00294">
    <property type="entry name" value="PfkB"/>
    <property type="match status" value="1"/>
</dbReference>
<evidence type="ECO:0000256" key="4">
    <source>
        <dbReference type="ARBA" id="ARBA00022777"/>
    </source>
</evidence>
<evidence type="ECO:0000313" key="8">
    <source>
        <dbReference type="EMBL" id="SNT02878.1"/>
    </source>
</evidence>
<feature type="domain" description="Carbohydrate kinase PfkB" evidence="7">
    <location>
        <begin position="13"/>
        <end position="293"/>
    </location>
</feature>
<comment type="similarity">
    <text evidence="1 6">Belongs to the carbohydrate kinase PfkB family.</text>
</comment>
<keyword evidence="9" id="KW-1185">Reference proteome</keyword>
<dbReference type="OrthoDB" id="9801219at2"/>
<dbReference type="PANTHER" id="PTHR46566:SF2">
    <property type="entry name" value="ATP-DEPENDENT 6-PHOSPHOFRUCTOKINASE ISOZYME 2"/>
    <property type="match status" value="1"/>
</dbReference>
<keyword evidence="2 6" id="KW-0808">Transferase</keyword>
<dbReference type="PROSITE" id="PS00583">
    <property type="entry name" value="PFKB_KINASES_1"/>
    <property type="match status" value="1"/>
</dbReference>
<dbReference type="CDD" id="cd01164">
    <property type="entry name" value="FruK_PfkB_like"/>
    <property type="match status" value="1"/>
</dbReference>
<dbReference type="RefSeq" id="WP_048578303.1">
    <property type="nucleotide sequence ID" value="NZ_FZOS01000032.1"/>
</dbReference>
<dbReference type="Proteomes" id="UP000198281">
    <property type="component" value="Unassembled WGS sequence"/>
</dbReference>
<dbReference type="Gene3D" id="3.40.1190.20">
    <property type="match status" value="1"/>
</dbReference>
<proteinExistence type="inferred from homology"/>
<gene>
    <name evidence="8" type="ORF">SAMN06295912_13226</name>
</gene>
<keyword evidence="3" id="KW-0547">Nucleotide-binding</keyword>
<dbReference type="InterPro" id="IPR017583">
    <property type="entry name" value="Tagatose/fructose_Pkinase"/>
</dbReference>
<evidence type="ECO:0000259" key="7">
    <source>
        <dbReference type="Pfam" id="PF00294"/>
    </source>
</evidence>
<evidence type="ECO:0000256" key="5">
    <source>
        <dbReference type="ARBA" id="ARBA00022840"/>
    </source>
</evidence>
<keyword evidence="5" id="KW-0067">ATP-binding</keyword>
<dbReference type="InterPro" id="IPR011611">
    <property type="entry name" value="PfkB_dom"/>
</dbReference>
<dbReference type="AlphaFoldDB" id="A0A239JBS3"/>
<dbReference type="GO" id="GO:0003872">
    <property type="term" value="F:6-phosphofructokinase activity"/>
    <property type="evidence" value="ECO:0007669"/>
    <property type="project" value="TreeGrafter"/>
</dbReference>
<reference evidence="9" key="1">
    <citation type="submission" date="2017-06" db="EMBL/GenBank/DDBJ databases">
        <authorList>
            <person name="Varghese N."/>
            <person name="Submissions S."/>
        </authorList>
    </citation>
    <scope>NUCLEOTIDE SEQUENCE [LARGE SCALE GENOMIC DNA]</scope>
    <source>
        <strain evidence="9">LNB2</strain>
    </source>
</reference>
<dbReference type="PANTHER" id="PTHR46566">
    <property type="entry name" value="1-PHOSPHOFRUCTOKINASE-RELATED"/>
    <property type="match status" value="1"/>
</dbReference>
<protein>
    <recommendedName>
        <fullName evidence="6">Phosphofructokinase</fullName>
    </recommendedName>
</protein>
<dbReference type="PIRSF" id="PIRSF000535">
    <property type="entry name" value="1PFK/6PFK/LacC"/>
    <property type="match status" value="1"/>
</dbReference>
<dbReference type="EMBL" id="FZOS01000032">
    <property type="protein sequence ID" value="SNT02878.1"/>
    <property type="molecule type" value="Genomic_DNA"/>
</dbReference>
<dbReference type="InterPro" id="IPR002173">
    <property type="entry name" value="Carboh/pur_kinase_PfkB_CS"/>
</dbReference>
<evidence type="ECO:0000256" key="3">
    <source>
        <dbReference type="ARBA" id="ARBA00022741"/>
    </source>
</evidence>
<dbReference type="SUPFAM" id="SSF53613">
    <property type="entry name" value="Ribokinase-like"/>
    <property type="match status" value="1"/>
</dbReference>
<accession>A0A239JBS3</accession>
<dbReference type="NCBIfam" id="TIGR03168">
    <property type="entry name" value="1-PFK"/>
    <property type="match status" value="1"/>
</dbReference>
<name>A0A239JBS3_9SPHN</name>
<dbReference type="GO" id="GO:0005524">
    <property type="term" value="F:ATP binding"/>
    <property type="evidence" value="ECO:0007669"/>
    <property type="project" value="UniProtKB-KW"/>
</dbReference>
<dbReference type="InterPro" id="IPR029056">
    <property type="entry name" value="Ribokinase-like"/>
</dbReference>
<evidence type="ECO:0000256" key="2">
    <source>
        <dbReference type="ARBA" id="ARBA00022679"/>
    </source>
</evidence>
<evidence type="ECO:0000256" key="6">
    <source>
        <dbReference type="PIRNR" id="PIRNR000535"/>
    </source>
</evidence>
<sequence length="310" mass="32956">MTNIATLTLNPTIDVAYEVDRMFHTRKMRTKSEFYSPGGGGINVARVFVRLGGNARNYYMAGGATGDALDGLLDLHQLVRNRITIAGHTRVASAVLEIESGKEFRFVPPGPTIQPVEWQACLAQLENAQCKFMVLSGSLPRGMPGDFYGQVAALMHRRNIPVVLDSSGPGLKGGLQEGRIFLVKPSIGELRQFTGQKLATPDEIANAAMEIVRSGQAAHVAVTMGHDGAILATATGQLFLPAASIEAKSAVGAGDSFLSAMLFAISIGWDTAEAFRFGIAAGAAAVMSPGHDLARPDNIQHLYQQVTPIP</sequence>
<organism evidence="8 9">
    <name type="scientific">Edaphosphingomonas laterariae</name>
    <dbReference type="NCBI Taxonomy" id="861865"/>
    <lineage>
        <taxon>Bacteria</taxon>
        <taxon>Pseudomonadati</taxon>
        <taxon>Pseudomonadota</taxon>
        <taxon>Alphaproteobacteria</taxon>
        <taxon>Sphingomonadales</taxon>
        <taxon>Rhizorhabdaceae</taxon>
        <taxon>Edaphosphingomonas</taxon>
    </lineage>
</organism>
<keyword evidence="4 8" id="KW-0418">Kinase</keyword>
<evidence type="ECO:0000256" key="1">
    <source>
        <dbReference type="ARBA" id="ARBA00010688"/>
    </source>
</evidence>